<name>A0A5A8D9I3_CAFRO</name>
<sequence length="569" mass="61647">MQAKTQEMQAKTQDAAVKMQADVHNMAMDVARRKVEDDCADAMGLMGSAFEVAHRAHAMGVRTAYRGMTAATREAADLCDMAWAAVNQTTTPSAAQPASMAHPDVRPGAMAFVQAELHYYHASTCLHCVDEGQEVVGAEPLTPGQRLDTARQMVEEAGRSLDKATRCLAANTGSDMASADLLRRRIELRKADADSFRRSLGGGREPHTSHTPYLGLLEETGDTDFAADDAATARFVARAANNYAMALFGSQKTADQAAGQLLFAMDLLFDDRVMRATLASAETQPARKAAPSTEPPKELATRLRPLWRRVDVTRDRLRTAQASDRERLTCRKMLSTSAAWLFFRSQSQPVSARDIMRVVSGDRAMVLPPMRPSSSLSSFDAGEFGAKPGTPIEKLRENLQDTDEAWLRRRGYVRLLVAIHAALEAAPTDDETNGTATARASDLPSTRALAREIIETAAEIGTAPRRIGTGTESTSGDWGTYAYLVSRCADETPTKGAKAAAPTELGEEGPRFSELGRARRFAELAARRRDGPPQRSVGVAAVCDADRKAIWALLKHVRAKCGLDRAVAS</sequence>
<feature type="region of interest" description="Disordered" evidence="1">
    <location>
        <begin position="280"/>
        <end position="299"/>
    </location>
</feature>
<accession>A0A5A8D9I3</accession>
<dbReference type="AlphaFoldDB" id="A0A5A8D9I3"/>
<evidence type="ECO:0000313" key="3">
    <source>
        <dbReference type="Proteomes" id="UP000324907"/>
    </source>
</evidence>
<comment type="caution">
    <text evidence="2">The sequence shown here is derived from an EMBL/GenBank/DDBJ whole genome shotgun (WGS) entry which is preliminary data.</text>
</comment>
<dbReference type="EMBL" id="VLTL01000083">
    <property type="protein sequence ID" value="KAA0162242.1"/>
    <property type="molecule type" value="Genomic_DNA"/>
</dbReference>
<evidence type="ECO:0000256" key="1">
    <source>
        <dbReference type="SAM" id="MobiDB-lite"/>
    </source>
</evidence>
<gene>
    <name evidence="2" type="ORF">FNF28_04796</name>
</gene>
<proteinExistence type="predicted"/>
<evidence type="ECO:0000313" key="2">
    <source>
        <dbReference type="EMBL" id="KAA0162242.1"/>
    </source>
</evidence>
<protein>
    <submittedName>
        <fullName evidence="2">Uncharacterized protein</fullName>
    </submittedName>
</protein>
<reference evidence="2 3" key="1">
    <citation type="submission" date="2019-07" db="EMBL/GenBank/DDBJ databases">
        <title>Genomes of Cafeteria roenbergensis.</title>
        <authorList>
            <person name="Fischer M.G."/>
            <person name="Hackl T."/>
            <person name="Roman M."/>
        </authorList>
    </citation>
    <scope>NUCLEOTIDE SEQUENCE [LARGE SCALE GENOMIC DNA]</scope>
    <source>
        <strain evidence="2 3">RCC970-E3</strain>
    </source>
</reference>
<dbReference type="Proteomes" id="UP000324907">
    <property type="component" value="Unassembled WGS sequence"/>
</dbReference>
<organism evidence="2 3">
    <name type="scientific">Cafeteria roenbergensis</name>
    <name type="common">Marine flagellate</name>
    <dbReference type="NCBI Taxonomy" id="33653"/>
    <lineage>
        <taxon>Eukaryota</taxon>
        <taxon>Sar</taxon>
        <taxon>Stramenopiles</taxon>
        <taxon>Bigyra</taxon>
        <taxon>Opalozoa</taxon>
        <taxon>Bicosoecida</taxon>
        <taxon>Cafeteriaceae</taxon>
        <taxon>Cafeteria</taxon>
    </lineage>
</organism>